<dbReference type="RefSeq" id="YP_009147143.1">
    <property type="nucleotide sequence ID" value="NC_027335.2"/>
</dbReference>
<accession>A0A096XT70</accession>
<dbReference type="Proteomes" id="UP000030157">
    <property type="component" value="Segment"/>
</dbReference>
<dbReference type="GeneID" id="24628191"/>
<protein>
    <submittedName>
        <fullName evidence="1">Uncharacterized protein</fullName>
    </submittedName>
</protein>
<reference evidence="1" key="1">
    <citation type="submission" date="2014-05" db="EMBL/GenBank/DDBJ databases">
        <title>Complete genome sequence of Enterococcus faecalis bacteriophage ECP3.</title>
        <authorList>
            <person name="Kang H.-Y."/>
            <person name="Kim S."/>
            <person name="Kim J."/>
        </authorList>
    </citation>
    <scope>NUCLEOTIDE SEQUENCE [LARGE SCALE GENOMIC DNA]</scope>
    <source>
        <strain evidence="1">ECP3</strain>
    </source>
</reference>
<evidence type="ECO:0000313" key="1">
    <source>
        <dbReference type="EMBL" id="AII28502.1"/>
    </source>
</evidence>
<organism evidence="1 2">
    <name type="scientific">Enterococcus phage ECP3</name>
    <dbReference type="NCBI Taxonomy" id="1498168"/>
    <lineage>
        <taxon>Viruses</taxon>
        <taxon>Duplodnaviria</taxon>
        <taxon>Heunggongvirae</taxon>
        <taxon>Uroviricota</taxon>
        <taxon>Caudoviricetes</taxon>
        <taxon>Herelleviridae</taxon>
        <taxon>Brockvirinae</taxon>
        <taxon>Kochikohdavirus</taxon>
        <taxon>Kochikohdavirus ECP3</taxon>
    </lineage>
</organism>
<proteinExistence type="predicted"/>
<sequence>MSKQILKGWVTIDNSPGAETNEPYLIKEKVKEIEYRHENRALNMLICNALYALGVENTTTEEEYDGGISSKYHLDNAEIQIFSAVERTSLEDITKNIVLKSMGVLDFEEGWYGWSSFTIEGFETNTFKLGGHDILDIVKQLEGKYVYITIDKV</sequence>
<evidence type="ECO:0000313" key="2">
    <source>
        <dbReference type="Proteomes" id="UP000030157"/>
    </source>
</evidence>
<name>A0A096XT70_9CAUD</name>
<keyword evidence="2" id="KW-1185">Reference proteome</keyword>
<dbReference type="EMBL" id="KJ801817">
    <property type="protein sequence ID" value="AII28502.1"/>
    <property type="molecule type" value="Genomic_DNA"/>
</dbReference>